<dbReference type="PIRSF" id="PIRSF025007">
    <property type="entry name" value="Sec15"/>
    <property type="match status" value="1"/>
</dbReference>
<evidence type="ECO:0000259" key="8">
    <source>
        <dbReference type="Pfam" id="PF20651"/>
    </source>
</evidence>
<protein>
    <recommendedName>
        <fullName evidence="5">Exocyst complex component</fullName>
    </recommendedName>
</protein>
<dbReference type="PANTHER" id="PTHR12702:SF0">
    <property type="entry name" value="EXOCYST COMPLEX COMPONENT 6"/>
    <property type="match status" value="1"/>
</dbReference>
<feature type="domain" description="Exocyst complex subunit EXOC6/Sec15 C-terminal" evidence="7">
    <location>
        <begin position="503"/>
        <end position="852"/>
    </location>
</feature>
<dbReference type="Pfam" id="PF04091">
    <property type="entry name" value="Sec15_C"/>
    <property type="match status" value="1"/>
</dbReference>
<dbReference type="GO" id="GO:0006886">
    <property type="term" value="P:intracellular protein transport"/>
    <property type="evidence" value="ECO:0007669"/>
    <property type="project" value="InterPro"/>
</dbReference>
<keyword evidence="4 6" id="KW-0175">Coiled coil</keyword>
<keyword evidence="3 5" id="KW-0268">Exocytosis</keyword>
<keyword evidence="2 5" id="KW-0813">Transport</keyword>
<evidence type="ECO:0000256" key="5">
    <source>
        <dbReference type="PIRNR" id="PIRNR025007"/>
    </source>
</evidence>
<feature type="domain" description="Exocyst complex component EXOC6/Sec15 N-terminal" evidence="8">
    <location>
        <begin position="149"/>
        <end position="318"/>
    </location>
</feature>
<keyword evidence="10" id="KW-1185">Reference proteome</keyword>
<evidence type="ECO:0000259" key="7">
    <source>
        <dbReference type="Pfam" id="PF04091"/>
    </source>
</evidence>
<accession>A0AAV4N7G5</accession>
<evidence type="ECO:0000256" key="1">
    <source>
        <dbReference type="ARBA" id="ARBA00007944"/>
    </source>
</evidence>
<dbReference type="Pfam" id="PF20651">
    <property type="entry name" value="EXOC6_Sec15_N"/>
    <property type="match status" value="1"/>
</dbReference>
<reference evidence="9 10" key="1">
    <citation type="submission" date="2021-06" db="EMBL/GenBank/DDBJ databases">
        <title>Caerostris darwini draft genome.</title>
        <authorList>
            <person name="Kono N."/>
            <person name="Arakawa K."/>
        </authorList>
    </citation>
    <scope>NUCLEOTIDE SEQUENCE [LARGE SCALE GENOMIC DNA]</scope>
</reference>
<comment type="caution">
    <text evidence="9">The sequence shown here is derived from an EMBL/GenBank/DDBJ whole genome shotgun (WGS) entry which is preliminary data.</text>
</comment>
<organism evidence="9 10">
    <name type="scientific">Caerostris darwini</name>
    <dbReference type="NCBI Taxonomy" id="1538125"/>
    <lineage>
        <taxon>Eukaryota</taxon>
        <taxon>Metazoa</taxon>
        <taxon>Ecdysozoa</taxon>
        <taxon>Arthropoda</taxon>
        <taxon>Chelicerata</taxon>
        <taxon>Arachnida</taxon>
        <taxon>Araneae</taxon>
        <taxon>Araneomorphae</taxon>
        <taxon>Entelegynae</taxon>
        <taxon>Araneoidea</taxon>
        <taxon>Araneidae</taxon>
        <taxon>Caerostris</taxon>
    </lineage>
</organism>
<evidence type="ECO:0000256" key="4">
    <source>
        <dbReference type="ARBA" id="ARBA00023054"/>
    </source>
</evidence>
<evidence type="ECO:0000313" key="9">
    <source>
        <dbReference type="EMBL" id="GIX80642.1"/>
    </source>
</evidence>
<dbReference type="AlphaFoldDB" id="A0AAV4N7G5"/>
<dbReference type="InterPro" id="IPR046361">
    <property type="entry name" value="EXOC6/Sec15_C"/>
</dbReference>
<dbReference type="Gene3D" id="1.10.357.30">
    <property type="entry name" value="Exocyst complex subunit Sec15 C-terminal domain, N-terminal subdomain"/>
    <property type="match status" value="1"/>
</dbReference>
<dbReference type="Proteomes" id="UP001054837">
    <property type="component" value="Unassembled WGS sequence"/>
</dbReference>
<feature type="coiled-coil region" evidence="6">
    <location>
        <begin position="186"/>
        <end position="217"/>
    </location>
</feature>
<dbReference type="GO" id="GO:0016020">
    <property type="term" value="C:membrane"/>
    <property type="evidence" value="ECO:0007669"/>
    <property type="project" value="TreeGrafter"/>
</dbReference>
<name>A0AAV4N7G5_9ARAC</name>
<proteinExistence type="inferred from homology"/>
<evidence type="ECO:0000256" key="6">
    <source>
        <dbReference type="SAM" id="Coils"/>
    </source>
</evidence>
<comment type="function">
    <text evidence="5">Component of the exocyst complex involved in the docking of exocytic vesicles with fusion sites on the plasma membrane.</text>
</comment>
<dbReference type="GO" id="GO:0000145">
    <property type="term" value="C:exocyst"/>
    <property type="evidence" value="ECO:0007669"/>
    <property type="project" value="UniProtKB-UniRule"/>
</dbReference>
<dbReference type="InterPro" id="IPR042044">
    <property type="entry name" value="EXOC6PINT-1/Sec15/Tip20_C_dom2"/>
</dbReference>
<dbReference type="FunFam" id="1.20.58.670:FF:000001">
    <property type="entry name" value="Exocyst complex component"/>
    <property type="match status" value="1"/>
</dbReference>
<gene>
    <name evidence="9" type="primary">Exoc6b</name>
    <name evidence="9" type="ORF">CDAR_231161</name>
</gene>
<dbReference type="PANTHER" id="PTHR12702">
    <property type="entry name" value="SEC15"/>
    <property type="match status" value="1"/>
</dbReference>
<comment type="similarity">
    <text evidence="1 5">Belongs to the SEC15 family.</text>
</comment>
<dbReference type="GO" id="GO:0006893">
    <property type="term" value="P:Golgi to plasma membrane transport"/>
    <property type="evidence" value="ECO:0007669"/>
    <property type="project" value="TreeGrafter"/>
</dbReference>
<dbReference type="InterPro" id="IPR048359">
    <property type="entry name" value="EXOC6_Sec15_N"/>
</dbReference>
<evidence type="ECO:0000256" key="2">
    <source>
        <dbReference type="ARBA" id="ARBA00022448"/>
    </source>
</evidence>
<dbReference type="InterPro" id="IPR042045">
    <property type="entry name" value="EXOC6/Sec15_C_dom1"/>
</dbReference>
<dbReference type="EMBL" id="BPLQ01001312">
    <property type="protein sequence ID" value="GIX80642.1"/>
    <property type="molecule type" value="Genomic_DNA"/>
</dbReference>
<dbReference type="InterPro" id="IPR007225">
    <property type="entry name" value="EXOC6/Sec15"/>
</dbReference>
<evidence type="ECO:0000313" key="10">
    <source>
        <dbReference type="Proteomes" id="UP001054837"/>
    </source>
</evidence>
<sequence length="893" mass="103814">MNVSSDQERSVARRLKSFYESCVSSLRYIFRRGIMARQIGLEDSRESNAILLKYISVISAERRLSVLDIIPYTTFGMASQHRLVITWRLNNKIMADNISNDSSFSAASRNPHSEHELLLYELETSDTSSVGLVVRAIYEGDEYEKFMERLDARIKNHDRDIERMCNFHYQGFIDSIRELLQVRTKAQKLKSEVQLTNDDLQQSAKKVMQKAEELVKHRRIQYNISCAINNLNLCQPVLEMYFKLLHQMKEKRYYPALKILEQLEHTYLPRISRYRFAQTMRSTIPVHREKIKEASKSDLNDFLENVRRISPMIGEKAMKHQSEQSTVEVDFKWKNKKRKAPPPPNPFTGEIEQFPDENAMDDGEDLSAQDMIDFSPVYRCLHIHTVLGERESFEQYYRNQRKQQAKLALQPSTNMSETIDGYRTYFSGIVGFFVVEDHVLNTGNGLVNRAYLDEVWSNALSKIVASLRTPSDCSTDTSLMLQLKYLIMLFSYTLRSYGYPVNQLFDLLLEIRDQYNEILMRKWNKVFRKIFDSDNYHPIEVENQNGYDVIINRFPYHDEELMLAVFPKKFPFSQFVPEVYDQVKEFINACLKFSQDLNLSLTEVQDMVRKSTNLLLTTTLSGCLSNLIKNSNLGLLQLIQITINTNHLEQASVYLEDYISTVTGSVTNSFHVAKLQSCSMFKDARADAESQIYEKLNEKIDEFLDLANYDWLLNEPEGQASSYLTDLIAFLKSTFEAFTNLPDKVAQTACMSSCKHIAHALMGFLLDKEVKHISIGALQQFNLDVMQCELFANCVPVHDFEEGILLMCFSELRQLLDLFTDWDWSNYFREYGQETSKYLRVNPQTAIVLLEKIREADKKKNIFSALKKNERDKKKLLETVLKQLRQLTTNGIS</sequence>
<dbReference type="Gene3D" id="1.20.58.670">
    <property type="entry name" value="Dsl1p vesicle tethering complex, Tip20p subunit, domain D"/>
    <property type="match status" value="1"/>
</dbReference>
<dbReference type="GO" id="GO:0090522">
    <property type="term" value="P:vesicle tethering involved in exocytosis"/>
    <property type="evidence" value="ECO:0007669"/>
    <property type="project" value="UniProtKB-UniRule"/>
</dbReference>
<evidence type="ECO:0000256" key="3">
    <source>
        <dbReference type="ARBA" id="ARBA00022483"/>
    </source>
</evidence>